<protein>
    <recommendedName>
        <fullName evidence="8">Xylanolytic transcriptional activator regulatory domain-containing protein</fullName>
    </recommendedName>
</protein>
<reference evidence="9 10" key="1">
    <citation type="submission" date="2013-07" db="EMBL/GenBank/DDBJ databases">
        <title>The Genome Sequence of Cryptococcus heveanensis BCC8398.</title>
        <authorList>
            <consortium name="The Broad Institute Genome Sequencing Platform"/>
            <person name="Cuomo C."/>
            <person name="Litvintseva A."/>
            <person name="Chen Y."/>
            <person name="Heitman J."/>
            <person name="Sun S."/>
            <person name="Springer D."/>
            <person name="Dromer F."/>
            <person name="Young S.K."/>
            <person name="Zeng Q."/>
            <person name="Gargeya S."/>
            <person name="Fitzgerald M."/>
            <person name="Abouelleil A."/>
            <person name="Alvarado L."/>
            <person name="Berlin A.M."/>
            <person name="Chapman S.B."/>
            <person name="Dewar J."/>
            <person name="Goldberg J."/>
            <person name="Griggs A."/>
            <person name="Gujja S."/>
            <person name="Hansen M."/>
            <person name="Howarth C."/>
            <person name="Imamovic A."/>
            <person name="Larimer J."/>
            <person name="McCowan C."/>
            <person name="Murphy C."/>
            <person name="Pearson M."/>
            <person name="Priest M."/>
            <person name="Roberts A."/>
            <person name="Saif S."/>
            <person name="Shea T."/>
            <person name="Sykes S."/>
            <person name="Wortman J."/>
            <person name="Nusbaum C."/>
            <person name="Birren B."/>
        </authorList>
    </citation>
    <scope>NUCLEOTIDE SEQUENCE [LARGE SCALE GENOMIC DNA]</scope>
    <source>
        <strain evidence="9 10">BCC8398</strain>
    </source>
</reference>
<dbReference type="STRING" id="1296120.A0A1B9H2L8"/>
<evidence type="ECO:0000313" key="9">
    <source>
        <dbReference type="EMBL" id="OCF37512.1"/>
    </source>
</evidence>
<proteinExistence type="predicted"/>
<dbReference type="GO" id="GO:0008270">
    <property type="term" value="F:zinc ion binding"/>
    <property type="evidence" value="ECO:0007669"/>
    <property type="project" value="InterPro"/>
</dbReference>
<dbReference type="PANTHER" id="PTHR31313">
    <property type="entry name" value="TY1 ENHANCER ACTIVATOR"/>
    <property type="match status" value="1"/>
</dbReference>
<keyword evidence="3" id="KW-0805">Transcription regulation</keyword>
<dbReference type="EMBL" id="KV700122">
    <property type="protein sequence ID" value="OCF37512.1"/>
    <property type="molecule type" value="Genomic_DNA"/>
</dbReference>
<reference evidence="10" key="2">
    <citation type="submission" date="2013-12" db="EMBL/GenBank/DDBJ databases">
        <title>Evolution of pathogenesis and genome organization in the Tremellales.</title>
        <authorList>
            <person name="Cuomo C."/>
            <person name="Litvintseva A."/>
            <person name="Heitman J."/>
            <person name="Chen Y."/>
            <person name="Sun S."/>
            <person name="Springer D."/>
            <person name="Dromer F."/>
            <person name="Young S."/>
            <person name="Zeng Q."/>
            <person name="Chapman S."/>
            <person name="Gujja S."/>
            <person name="Saif S."/>
            <person name="Birren B."/>
        </authorList>
    </citation>
    <scope>NUCLEOTIDE SEQUENCE [LARGE SCALE GENOMIC DNA]</scope>
    <source>
        <strain evidence="10">BCC8398</strain>
    </source>
</reference>
<dbReference type="CDD" id="cd12148">
    <property type="entry name" value="fungal_TF_MHR"/>
    <property type="match status" value="1"/>
</dbReference>
<organism evidence="9 10">
    <name type="scientific">Kwoniella heveanensis BCC8398</name>
    <dbReference type="NCBI Taxonomy" id="1296120"/>
    <lineage>
        <taxon>Eukaryota</taxon>
        <taxon>Fungi</taxon>
        <taxon>Dikarya</taxon>
        <taxon>Basidiomycota</taxon>
        <taxon>Agaricomycotina</taxon>
        <taxon>Tremellomycetes</taxon>
        <taxon>Tremellales</taxon>
        <taxon>Cryptococcaceae</taxon>
        <taxon>Kwoniella</taxon>
    </lineage>
</organism>
<evidence type="ECO:0000256" key="3">
    <source>
        <dbReference type="ARBA" id="ARBA00023015"/>
    </source>
</evidence>
<feature type="compositionally biased region" description="Polar residues" evidence="7">
    <location>
        <begin position="29"/>
        <end position="39"/>
    </location>
</feature>
<evidence type="ECO:0000256" key="5">
    <source>
        <dbReference type="ARBA" id="ARBA00023163"/>
    </source>
</evidence>
<evidence type="ECO:0000256" key="2">
    <source>
        <dbReference type="ARBA" id="ARBA00022833"/>
    </source>
</evidence>
<keyword evidence="6" id="KW-0539">Nucleus</keyword>
<dbReference type="OrthoDB" id="2123952at2759"/>
<name>A0A1B9H2L8_9TREE</name>
<keyword evidence="2" id="KW-0862">Zinc</keyword>
<feature type="domain" description="Xylanolytic transcriptional activator regulatory" evidence="8">
    <location>
        <begin position="162"/>
        <end position="306"/>
    </location>
</feature>
<accession>A0A1B9H2L8</accession>
<keyword evidence="5" id="KW-0804">Transcription</keyword>
<sequence>MSSRLPDTEGSDGDKGGGPGKRARHDFQVPNQAQTTRASSAAGPALGARSPSSMPELPPQTAANDPSTSWAHLRPMYSFSPPNPMGALPPLSTTDVHRPSPSQAQVLHASSPLSQQLTQVTTPRSMATGHGSAYLTAMSDLLTRVCGDRGMREEANEQLLRTYFAWQGPQHMPVDEALFRRDMASNPTGPYFSRLLLHAIHAQASRHILSRDDGWAYADKANALVMASLAEPPSIPTIQALLILSGRDLALGLASAGWLKSGMAFRMIEDLGIQADVSQDLTMVPSQKLEEVGMRQRLFWSAYSWDNERAPDHYTCVCVRLENADTSSTSLVIDLSPWQPFFPDEAVPSYPAQPAYAGETFYALCLLNIELEQIVQRLYDPAIRENPIDQVPIINNLKLRLLEWRNKVVAQILLDASYLPPFCPPQHILTLNLLYRTAWILLQRPLIRYENTHNEARQACVAKSTEIHMLFELHDKTFNLRNITYIMAYMAYVSATIDVTEAVSLDPRGSRAVTPTTAHPSGNVNHVNPGEPSMIGNTTSQHIDTHNVNLFGDMPLAVGFEELFATLLPEYSLDSLLPQSSLNGESTAFLPMMDDDWFRNL</sequence>
<feature type="compositionally biased region" description="Polar residues" evidence="7">
    <location>
        <begin position="61"/>
        <end position="70"/>
    </location>
</feature>
<dbReference type="GO" id="GO:0003677">
    <property type="term" value="F:DNA binding"/>
    <property type="evidence" value="ECO:0007669"/>
    <property type="project" value="UniProtKB-KW"/>
</dbReference>
<dbReference type="Pfam" id="PF04082">
    <property type="entry name" value="Fungal_trans"/>
    <property type="match status" value="1"/>
</dbReference>
<dbReference type="PANTHER" id="PTHR31313:SF85">
    <property type="entry name" value="ZN(II)2CYS6 TRANSCRIPTION FACTOR (EUROFUNG)"/>
    <property type="match status" value="1"/>
</dbReference>
<keyword evidence="10" id="KW-1185">Reference proteome</keyword>
<evidence type="ECO:0000313" key="10">
    <source>
        <dbReference type="Proteomes" id="UP000092666"/>
    </source>
</evidence>
<dbReference type="InterPro" id="IPR051615">
    <property type="entry name" value="Transcr_Regulatory_Elem"/>
</dbReference>
<dbReference type="Proteomes" id="UP000092666">
    <property type="component" value="Unassembled WGS sequence"/>
</dbReference>
<dbReference type="InterPro" id="IPR007219">
    <property type="entry name" value="XnlR_reg_dom"/>
</dbReference>
<evidence type="ECO:0000256" key="4">
    <source>
        <dbReference type="ARBA" id="ARBA00023125"/>
    </source>
</evidence>
<evidence type="ECO:0000256" key="7">
    <source>
        <dbReference type="SAM" id="MobiDB-lite"/>
    </source>
</evidence>
<evidence type="ECO:0000256" key="6">
    <source>
        <dbReference type="ARBA" id="ARBA00023242"/>
    </source>
</evidence>
<keyword evidence="4" id="KW-0238">DNA-binding</keyword>
<evidence type="ECO:0000259" key="8">
    <source>
        <dbReference type="Pfam" id="PF04082"/>
    </source>
</evidence>
<keyword evidence="1" id="KW-0479">Metal-binding</keyword>
<evidence type="ECO:0000256" key="1">
    <source>
        <dbReference type="ARBA" id="ARBA00022723"/>
    </source>
</evidence>
<dbReference type="GO" id="GO:0006351">
    <property type="term" value="P:DNA-templated transcription"/>
    <property type="evidence" value="ECO:0007669"/>
    <property type="project" value="InterPro"/>
</dbReference>
<gene>
    <name evidence="9" type="ORF">I316_00637</name>
</gene>
<dbReference type="AlphaFoldDB" id="A0A1B9H2L8"/>
<feature type="region of interest" description="Disordered" evidence="7">
    <location>
        <begin position="1"/>
        <end position="109"/>
    </location>
</feature>